<keyword evidence="3" id="KW-1185">Reference proteome</keyword>
<protein>
    <submittedName>
        <fullName evidence="2">Uncharacterized protein</fullName>
    </submittedName>
</protein>
<gene>
    <name evidence="2" type="ordered locus">Deima_1871</name>
</gene>
<evidence type="ECO:0000313" key="2">
    <source>
        <dbReference type="EMBL" id="ADV67517.1"/>
    </source>
</evidence>
<dbReference type="EMBL" id="CP002454">
    <property type="protein sequence ID" value="ADV67517.1"/>
    <property type="molecule type" value="Genomic_DNA"/>
</dbReference>
<dbReference type="RefSeq" id="WP_013557022.1">
    <property type="nucleotide sequence ID" value="NC_014958.1"/>
</dbReference>
<accession>E8U8X8</accession>
<reference evidence="3" key="2">
    <citation type="submission" date="2011-01" db="EMBL/GenBank/DDBJ databases">
        <title>The complete genome of Deinococcus maricopensis DSM 21211.</title>
        <authorList>
            <consortium name="US DOE Joint Genome Institute (JGI-PGF)"/>
            <person name="Lucas S."/>
            <person name="Copeland A."/>
            <person name="Lapidus A."/>
            <person name="Goodwin L."/>
            <person name="Pitluck S."/>
            <person name="Kyrpides N."/>
            <person name="Mavromatis K."/>
            <person name="Pagani I."/>
            <person name="Ivanova N."/>
            <person name="Ovchinnikova G."/>
            <person name="Zeytun A."/>
            <person name="Detter J.C."/>
            <person name="Han C."/>
            <person name="Land M."/>
            <person name="Hauser L."/>
            <person name="Markowitz V."/>
            <person name="Cheng J.-F."/>
            <person name="Hugenholtz P."/>
            <person name="Woyke T."/>
            <person name="Wu D."/>
            <person name="Pukall R."/>
            <person name="Gehrich-Schroeter G."/>
            <person name="Brambilla E."/>
            <person name="Klenk H.-P."/>
            <person name="Eisen J.A."/>
        </authorList>
    </citation>
    <scope>NUCLEOTIDE SEQUENCE [LARGE SCALE GENOMIC DNA]</scope>
    <source>
        <strain evidence="3">DSM 21211 / LMG 22137 / NRRL B-23946 / LB-34</strain>
    </source>
</reference>
<dbReference type="KEGG" id="dmr:Deima_1871"/>
<name>E8U8X8_DEIML</name>
<dbReference type="AlphaFoldDB" id="E8U8X8"/>
<evidence type="ECO:0000313" key="3">
    <source>
        <dbReference type="Proteomes" id="UP000008635"/>
    </source>
</evidence>
<dbReference type="STRING" id="709986.Deima_1871"/>
<dbReference type="Proteomes" id="UP000008635">
    <property type="component" value="Chromosome"/>
</dbReference>
<evidence type="ECO:0000256" key="1">
    <source>
        <dbReference type="SAM" id="MobiDB-lite"/>
    </source>
</evidence>
<feature type="region of interest" description="Disordered" evidence="1">
    <location>
        <begin position="1"/>
        <end position="53"/>
    </location>
</feature>
<proteinExistence type="predicted"/>
<organism evidence="2 3">
    <name type="scientific">Deinococcus maricopensis (strain DSM 21211 / LMG 22137 / NRRL B-23946 / LB-34)</name>
    <dbReference type="NCBI Taxonomy" id="709986"/>
    <lineage>
        <taxon>Bacteria</taxon>
        <taxon>Thermotogati</taxon>
        <taxon>Deinococcota</taxon>
        <taxon>Deinococci</taxon>
        <taxon>Deinococcales</taxon>
        <taxon>Deinococcaceae</taxon>
        <taxon>Deinococcus</taxon>
    </lineage>
</organism>
<feature type="compositionally biased region" description="Basic and acidic residues" evidence="1">
    <location>
        <begin position="38"/>
        <end position="53"/>
    </location>
</feature>
<dbReference type="HOGENOM" id="CLU_3060804_0_0_0"/>
<sequence length="53" mass="5648">MTDQDTTPDAHTPQGQPNDEGTRDETPVSDDQQQDGDSGTHGRPTDDSDPGHS</sequence>
<reference evidence="2 3" key="1">
    <citation type="journal article" date="2011" name="Stand. Genomic Sci.">
        <title>Complete genome sequence of Deinococcus maricopensis type strain (LB-34).</title>
        <authorList>
            <person name="Pukall R."/>
            <person name="Zeytun A."/>
            <person name="Lucas S."/>
            <person name="Lapidus A."/>
            <person name="Hammon N."/>
            <person name="Deshpande S."/>
            <person name="Nolan M."/>
            <person name="Cheng J.F."/>
            <person name="Pitluck S."/>
            <person name="Liolios K."/>
            <person name="Pagani I."/>
            <person name="Mikhailova N."/>
            <person name="Ivanova N."/>
            <person name="Mavromatis K."/>
            <person name="Pati A."/>
            <person name="Tapia R."/>
            <person name="Han C."/>
            <person name="Goodwin L."/>
            <person name="Chen A."/>
            <person name="Palaniappan K."/>
            <person name="Land M."/>
            <person name="Hauser L."/>
            <person name="Chang Y.J."/>
            <person name="Jeffries C.D."/>
            <person name="Brambilla E.M."/>
            <person name="Rohde M."/>
            <person name="Goker M."/>
            <person name="Detter J.C."/>
            <person name="Woyke T."/>
            <person name="Bristow J."/>
            <person name="Eisen J.A."/>
            <person name="Markowitz V."/>
            <person name="Hugenholtz P."/>
            <person name="Kyrpides N.C."/>
            <person name="Klenk H.P."/>
        </authorList>
    </citation>
    <scope>NUCLEOTIDE SEQUENCE [LARGE SCALE GENOMIC DNA]</scope>
    <source>
        <strain evidence="3">DSM 21211 / LMG 22137 / NRRL B-23946 / LB-34</strain>
    </source>
</reference>
<feature type="compositionally biased region" description="Polar residues" evidence="1">
    <location>
        <begin position="1"/>
        <end position="19"/>
    </location>
</feature>